<keyword evidence="13 18" id="KW-0472">Membrane</keyword>
<dbReference type="Gene3D" id="1.20.120.1630">
    <property type="match status" value="1"/>
</dbReference>
<feature type="transmembrane region" description="Helical" evidence="18">
    <location>
        <begin position="29"/>
        <end position="58"/>
    </location>
</feature>
<dbReference type="EC" id="1.3.1.21" evidence="16"/>
<evidence type="ECO:0000256" key="8">
    <source>
        <dbReference type="ARBA" id="ARBA00022955"/>
    </source>
</evidence>
<gene>
    <name evidence="19" type="ORF">GCM10010393_51070</name>
</gene>
<evidence type="ECO:0000256" key="2">
    <source>
        <dbReference type="ARBA" id="ARBA00005402"/>
    </source>
</evidence>
<evidence type="ECO:0000256" key="7">
    <source>
        <dbReference type="ARBA" id="ARBA00022857"/>
    </source>
</evidence>
<evidence type="ECO:0000256" key="12">
    <source>
        <dbReference type="ARBA" id="ARBA00023098"/>
    </source>
</evidence>
<comment type="caution">
    <text evidence="19">The sequence shown here is derived from an EMBL/GenBank/DDBJ whole genome shotgun (WGS) entry which is preliminary data.</text>
</comment>
<sequence length="451" mass="50394">MVNDEVRLDRHGVTPDLPKSRSRVRGSTVFLRCFLFPLVLIAVTPSVVLLLWGCGVWLDGSLAALVTPAGFARVLRHLPAPSLSAALMICGFVLFQAVLLKLLPGRVHRGPVTPAGVRPVYRANGIGALLVTHAVFLGASAGLRLFPAGILYDRFGSLLITACLLCFGLCLVLYYRGLRRPSGPDAGSTGHPVLDYFWGTELHPSVRGLDLKQLFNCRVGMMSWSLLTVSFGAAQYERTGSVSSAMAVSAFLQLAYILKFFYWEDGYCATLDIMHDRFGYYLCWGVTVWLPGVYTLAGHYLVTHPRQLSWTASAALLLLGLTALALNYSADEQKQRVRRTHGETRVWGSPPKLIHARFTTGDGETHRSLLLYSGWWGLARHFHYLPEFLVALAWTLPVGHGHALPYFYLVYLAVLLLDRCGRDERRCREKYGAAYEEYCQKVRWRIIPRVY</sequence>
<evidence type="ECO:0000256" key="16">
    <source>
        <dbReference type="ARBA" id="ARBA00038851"/>
    </source>
</evidence>
<evidence type="ECO:0000256" key="15">
    <source>
        <dbReference type="ARBA" id="ARBA00023221"/>
    </source>
</evidence>
<comment type="subcellular location">
    <subcellularLocation>
        <location evidence="1">Membrane</location>
        <topology evidence="1">Multi-pass membrane protein</topology>
    </subcellularLocation>
</comment>
<evidence type="ECO:0000256" key="10">
    <source>
        <dbReference type="ARBA" id="ARBA00023002"/>
    </source>
</evidence>
<dbReference type="InterPro" id="IPR001171">
    <property type="entry name" value="ERG24_DHCR-like"/>
</dbReference>
<evidence type="ECO:0000313" key="19">
    <source>
        <dbReference type="EMBL" id="GAA2511961.1"/>
    </source>
</evidence>
<dbReference type="EMBL" id="BAAASR010000030">
    <property type="protein sequence ID" value="GAA2511961.1"/>
    <property type="molecule type" value="Genomic_DNA"/>
</dbReference>
<keyword evidence="12" id="KW-0443">Lipid metabolism</keyword>
<keyword evidence="10" id="KW-0560">Oxidoreductase</keyword>
<evidence type="ECO:0000256" key="3">
    <source>
        <dbReference type="ARBA" id="ARBA00022516"/>
    </source>
</evidence>
<keyword evidence="11" id="KW-0756">Sterol biosynthesis</keyword>
<feature type="transmembrane region" description="Helical" evidence="18">
    <location>
        <begin position="308"/>
        <end position="330"/>
    </location>
</feature>
<evidence type="ECO:0000256" key="17">
    <source>
        <dbReference type="ARBA" id="ARBA00042688"/>
    </source>
</evidence>
<reference evidence="20" key="1">
    <citation type="journal article" date="2019" name="Int. J. Syst. Evol. Microbiol.">
        <title>The Global Catalogue of Microorganisms (GCM) 10K type strain sequencing project: providing services to taxonomists for standard genome sequencing and annotation.</title>
        <authorList>
            <consortium name="The Broad Institute Genomics Platform"/>
            <consortium name="The Broad Institute Genome Sequencing Center for Infectious Disease"/>
            <person name="Wu L."/>
            <person name="Ma J."/>
        </authorList>
    </citation>
    <scope>NUCLEOTIDE SEQUENCE [LARGE SCALE GENOMIC DNA]</scope>
    <source>
        <strain evidence="20">JCM 5062</strain>
    </source>
</reference>
<evidence type="ECO:0000256" key="11">
    <source>
        <dbReference type="ARBA" id="ARBA00023011"/>
    </source>
</evidence>
<feature type="transmembrane region" description="Helical" evidence="18">
    <location>
        <begin position="121"/>
        <end position="143"/>
    </location>
</feature>
<evidence type="ECO:0000256" key="9">
    <source>
        <dbReference type="ARBA" id="ARBA00022989"/>
    </source>
</evidence>
<evidence type="ECO:0000256" key="18">
    <source>
        <dbReference type="SAM" id="Phobius"/>
    </source>
</evidence>
<keyword evidence="8" id="KW-0752">Steroid biosynthesis</keyword>
<evidence type="ECO:0000256" key="13">
    <source>
        <dbReference type="ARBA" id="ARBA00023136"/>
    </source>
</evidence>
<feature type="transmembrane region" description="Helical" evidence="18">
    <location>
        <begin position="240"/>
        <end position="258"/>
    </location>
</feature>
<dbReference type="PANTHER" id="PTHR21257">
    <property type="entry name" value="DELTA(14)-STEROL REDUCTASE"/>
    <property type="match status" value="1"/>
</dbReference>
<keyword evidence="14" id="KW-1207">Sterol metabolism</keyword>
<protein>
    <recommendedName>
        <fullName evidence="16">7-dehydrocholesterol reductase</fullName>
        <ecNumber evidence="16">1.3.1.21</ecNumber>
    </recommendedName>
    <alternativeName>
        <fullName evidence="17">Sterol Delta(7)-reductase</fullName>
    </alternativeName>
</protein>
<keyword evidence="20" id="KW-1185">Reference proteome</keyword>
<feature type="transmembrane region" description="Helical" evidence="18">
    <location>
        <begin position="155"/>
        <end position="175"/>
    </location>
</feature>
<dbReference type="PANTHER" id="PTHR21257:SF38">
    <property type="entry name" value="7-DEHYDROCHOLESTEROL REDUCTASE"/>
    <property type="match status" value="1"/>
</dbReference>
<evidence type="ECO:0000313" key="20">
    <source>
        <dbReference type="Proteomes" id="UP001499942"/>
    </source>
</evidence>
<comment type="similarity">
    <text evidence="2">Belongs to the ERG4/ERG24 family.</text>
</comment>
<accession>A0ABP6AEB6</accession>
<keyword evidence="6" id="KW-0152">Cholesterol biosynthesis</keyword>
<evidence type="ECO:0000256" key="5">
    <source>
        <dbReference type="ARBA" id="ARBA00022692"/>
    </source>
</evidence>
<evidence type="ECO:0000256" key="6">
    <source>
        <dbReference type="ARBA" id="ARBA00022778"/>
    </source>
</evidence>
<feature type="transmembrane region" description="Helical" evidence="18">
    <location>
        <begin position="278"/>
        <end position="302"/>
    </location>
</feature>
<keyword evidence="7" id="KW-0521">NADP</keyword>
<dbReference type="Pfam" id="PF01222">
    <property type="entry name" value="ERG4_ERG24"/>
    <property type="match status" value="1"/>
</dbReference>
<evidence type="ECO:0000256" key="14">
    <source>
        <dbReference type="ARBA" id="ARBA00023166"/>
    </source>
</evidence>
<keyword evidence="3" id="KW-0444">Lipid biosynthesis</keyword>
<evidence type="ECO:0000256" key="4">
    <source>
        <dbReference type="ARBA" id="ARBA00022548"/>
    </source>
</evidence>
<keyword evidence="15" id="KW-0753">Steroid metabolism</keyword>
<feature type="transmembrane region" description="Helical" evidence="18">
    <location>
        <begin position="78"/>
        <end position="100"/>
    </location>
</feature>
<feature type="transmembrane region" description="Helical" evidence="18">
    <location>
        <begin position="215"/>
        <end position="234"/>
    </location>
</feature>
<dbReference type="RefSeq" id="WP_344365397.1">
    <property type="nucleotide sequence ID" value="NZ_BAAASR010000030.1"/>
</dbReference>
<organism evidence="19 20">
    <name type="scientific">Streptomyces gobitricini</name>
    <dbReference type="NCBI Taxonomy" id="68211"/>
    <lineage>
        <taxon>Bacteria</taxon>
        <taxon>Bacillati</taxon>
        <taxon>Actinomycetota</taxon>
        <taxon>Actinomycetes</taxon>
        <taxon>Kitasatosporales</taxon>
        <taxon>Streptomycetaceae</taxon>
        <taxon>Streptomyces</taxon>
    </lineage>
</organism>
<name>A0ABP6AEB6_9ACTN</name>
<keyword evidence="5 18" id="KW-0812">Transmembrane</keyword>
<keyword evidence="9 18" id="KW-1133">Transmembrane helix</keyword>
<proteinExistence type="inferred from homology"/>
<keyword evidence="4" id="KW-0153">Cholesterol metabolism</keyword>
<dbReference type="Proteomes" id="UP001499942">
    <property type="component" value="Unassembled WGS sequence"/>
</dbReference>
<evidence type="ECO:0000256" key="1">
    <source>
        <dbReference type="ARBA" id="ARBA00004141"/>
    </source>
</evidence>